<evidence type="ECO:0000313" key="2">
    <source>
        <dbReference type="EMBL" id="GMN64170.1"/>
    </source>
</evidence>
<sequence>MATERMEQDNEMEQDQGPETVFEDQISELPDAIILHILSFLPTLYAVRMSLLSKRWRRMWTMVPVLDFCDSRDICYFRGRDERNNGRRKFYKFVNECLKHPFADTAISKFKLSMEYYGGSSRMDCWLRFPVEKYVKELDLYVRSRRSLYYLPHFMLHLRSLTLLKLDGLALEIPVPTSLPSLKELYLLNIQMDDKVLNNLLLSCTSIEKLHVNYCDGLLSPKVSSLSLKSMEFITGGLHCYCRTIEVEAINLQSFVHSGAFYSKKCDMNLVHCRAIRNLSLVEMFLTDQWLEDLIPQLPFLESLELKDCCGLQHVKIWNQHLKNFVFTLRGRWDSLEATIDTPNLLSFSYSGNSMFKISVNAPNLSDVAIRVPDYLRKTYDEDWYASLIKFLSEFNGSKKIYIFSCNEKALIIPDEVKKMYSSPLPELEHVKVRTGGRPFRKAMLRKSLLWIAPRYCQ</sequence>
<dbReference type="CDD" id="cd22160">
    <property type="entry name" value="F-box_AtFBL13-like"/>
    <property type="match status" value="1"/>
</dbReference>
<dbReference type="Pfam" id="PF00646">
    <property type="entry name" value="F-box"/>
    <property type="match status" value="1"/>
</dbReference>
<dbReference type="InterPro" id="IPR001810">
    <property type="entry name" value="F-box_dom"/>
</dbReference>
<dbReference type="InterPro" id="IPR053772">
    <property type="entry name" value="At1g61320/At1g61330-like"/>
</dbReference>
<dbReference type="Pfam" id="PF24758">
    <property type="entry name" value="LRR_At5g56370"/>
    <property type="match status" value="1"/>
</dbReference>
<dbReference type="PANTHER" id="PTHR34145:SF28">
    <property type="entry name" value="F-BOX DOMAIN-CONTAINING PROTEIN"/>
    <property type="match status" value="1"/>
</dbReference>
<dbReference type="InterPro" id="IPR032675">
    <property type="entry name" value="LRR_dom_sf"/>
</dbReference>
<dbReference type="SUPFAM" id="SSF81383">
    <property type="entry name" value="F-box domain"/>
    <property type="match status" value="1"/>
</dbReference>
<dbReference type="EMBL" id="BTGU01000170">
    <property type="protein sequence ID" value="GMN64170.1"/>
    <property type="molecule type" value="Genomic_DNA"/>
</dbReference>
<accession>A0AA88DY36</accession>
<dbReference type="InterPro" id="IPR053781">
    <property type="entry name" value="F-box_AtFBL13-like"/>
</dbReference>
<gene>
    <name evidence="2" type="ORF">TIFTF001_033250</name>
</gene>
<dbReference type="Gene3D" id="1.20.1280.50">
    <property type="match status" value="1"/>
</dbReference>
<dbReference type="InterPro" id="IPR036047">
    <property type="entry name" value="F-box-like_dom_sf"/>
</dbReference>
<dbReference type="PANTHER" id="PTHR34145">
    <property type="entry name" value="OS02G0105600 PROTEIN"/>
    <property type="match status" value="1"/>
</dbReference>
<dbReference type="AlphaFoldDB" id="A0AA88DY36"/>
<feature type="domain" description="F-box" evidence="1">
    <location>
        <begin position="23"/>
        <end position="59"/>
    </location>
</feature>
<reference evidence="2" key="1">
    <citation type="submission" date="2023-07" db="EMBL/GenBank/DDBJ databases">
        <title>draft genome sequence of fig (Ficus carica).</title>
        <authorList>
            <person name="Takahashi T."/>
            <person name="Nishimura K."/>
        </authorList>
    </citation>
    <scope>NUCLEOTIDE SEQUENCE</scope>
</reference>
<dbReference type="SMART" id="SM00256">
    <property type="entry name" value="FBOX"/>
    <property type="match status" value="1"/>
</dbReference>
<name>A0AA88DY36_FICCA</name>
<dbReference type="Gene3D" id="3.80.10.10">
    <property type="entry name" value="Ribonuclease Inhibitor"/>
    <property type="match status" value="1"/>
</dbReference>
<protein>
    <recommendedName>
        <fullName evidence="1">F-box domain-containing protein</fullName>
    </recommendedName>
</protein>
<organism evidence="2 3">
    <name type="scientific">Ficus carica</name>
    <name type="common">Common fig</name>
    <dbReference type="NCBI Taxonomy" id="3494"/>
    <lineage>
        <taxon>Eukaryota</taxon>
        <taxon>Viridiplantae</taxon>
        <taxon>Streptophyta</taxon>
        <taxon>Embryophyta</taxon>
        <taxon>Tracheophyta</taxon>
        <taxon>Spermatophyta</taxon>
        <taxon>Magnoliopsida</taxon>
        <taxon>eudicotyledons</taxon>
        <taxon>Gunneridae</taxon>
        <taxon>Pentapetalae</taxon>
        <taxon>rosids</taxon>
        <taxon>fabids</taxon>
        <taxon>Rosales</taxon>
        <taxon>Moraceae</taxon>
        <taxon>Ficeae</taxon>
        <taxon>Ficus</taxon>
    </lineage>
</organism>
<evidence type="ECO:0000259" key="1">
    <source>
        <dbReference type="PROSITE" id="PS50181"/>
    </source>
</evidence>
<evidence type="ECO:0000313" key="3">
    <source>
        <dbReference type="Proteomes" id="UP001187192"/>
    </source>
</evidence>
<dbReference type="InterPro" id="IPR055411">
    <property type="entry name" value="LRR_FXL15/At3g58940/PEG3-like"/>
</dbReference>
<dbReference type="SUPFAM" id="SSF52047">
    <property type="entry name" value="RNI-like"/>
    <property type="match status" value="1"/>
</dbReference>
<comment type="caution">
    <text evidence="2">The sequence shown here is derived from an EMBL/GenBank/DDBJ whole genome shotgun (WGS) entry which is preliminary data.</text>
</comment>
<keyword evidence="3" id="KW-1185">Reference proteome</keyword>
<proteinExistence type="predicted"/>
<dbReference type="PROSITE" id="PS50181">
    <property type="entry name" value="FBOX"/>
    <property type="match status" value="1"/>
</dbReference>
<dbReference type="Proteomes" id="UP001187192">
    <property type="component" value="Unassembled WGS sequence"/>
</dbReference>